<reference evidence="2" key="1">
    <citation type="submission" date="2022-10" db="EMBL/GenBank/DDBJ databases">
        <title>Novel sulphate-reducing endosymbionts in the free-living metamonad Anaeramoeba.</title>
        <authorList>
            <person name="Jerlstrom-Hultqvist J."/>
            <person name="Cepicka I."/>
            <person name="Gallot-Lavallee L."/>
            <person name="Salas-Leiva D."/>
            <person name="Curtis B.A."/>
            <person name="Zahonova K."/>
            <person name="Pipaliya S."/>
            <person name="Dacks J."/>
            <person name="Roger A.J."/>
        </authorList>
    </citation>
    <scope>NUCLEOTIDE SEQUENCE</scope>
    <source>
        <strain evidence="2">BMAN</strain>
    </source>
</reference>
<accession>A0A9Q0RE48</accession>
<keyword evidence="3" id="KW-1185">Reference proteome</keyword>
<protein>
    <submittedName>
        <fullName evidence="2">Uncharacterized protein</fullName>
    </submittedName>
</protein>
<dbReference type="AlphaFoldDB" id="A0A9Q0RE48"/>
<organism evidence="2 3">
    <name type="scientific">Anaeramoeba ignava</name>
    <name type="common">Anaerobic marine amoeba</name>
    <dbReference type="NCBI Taxonomy" id="1746090"/>
    <lineage>
        <taxon>Eukaryota</taxon>
        <taxon>Metamonada</taxon>
        <taxon>Anaeramoebidae</taxon>
        <taxon>Anaeramoeba</taxon>
    </lineage>
</organism>
<evidence type="ECO:0000313" key="2">
    <source>
        <dbReference type="EMBL" id="KAJ5075389.1"/>
    </source>
</evidence>
<feature type="transmembrane region" description="Helical" evidence="1">
    <location>
        <begin position="62"/>
        <end position="81"/>
    </location>
</feature>
<keyword evidence="1" id="KW-1133">Transmembrane helix</keyword>
<proteinExistence type="predicted"/>
<dbReference type="EMBL" id="JAPDFW010000065">
    <property type="protein sequence ID" value="KAJ5075389.1"/>
    <property type="molecule type" value="Genomic_DNA"/>
</dbReference>
<gene>
    <name evidence="2" type="ORF">M0811_07359</name>
</gene>
<evidence type="ECO:0000313" key="3">
    <source>
        <dbReference type="Proteomes" id="UP001149090"/>
    </source>
</evidence>
<evidence type="ECO:0000256" key="1">
    <source>
        <dbReference type="SAM" id="Phobius"/>
    </source>
</evidence>
<dbReference type="Proteomes" id="UP001149090">
    <property type="component" value="Unassembled WGS sequence"/>
</dbReference>
<keyword evidence="1" id="KW-0472">Membrane</keyword>
<sequence>MGTYSYKQNFISIKTKEKKIAKENYQKKYQNPNFDPHFYGYVDNQYFPFQPRDSKKYLLNEVILGINGIILLSTLIILNYFIDSKKSISIPKLFLLSEINLIITIFWVIYLKPTF</sequence>
<comment type="caution">
    <text evidence="2">The sequence shown here is derived from an EMBL/GenBank/DDBJ whole genome shotgun (WGS) entry which is preliminary data.</text>
</comment>
<keyword evidence="1" id="KW-0812">Transmembrane</keyword>
<name>A0A9Q0RE48_ANAIG</name>
<feature type="transmembrane region" description="Helical" evidence="1">
    <location>
        <begin position="93"/>
        <end position="110"/>
    </location>
</feature>